<keyword evidence="10" id="KW-1185">Reference proteome</keyword>
<comment type="subcellular location">
    <subcellularLocation>
        <location evidence="1">Secreted</location>
    </subcellularLocation>
</comment>
<keyword evidence="5" id="KW-0479">Metal-binding</keyword>
<keyword evidence="8" id="KW-0732">Signal</keyword>
<dbReference type="Pfam" id="PF00068">
    <property type="entry name" value="Phospholip_A2_1"/>
    <property type="match status" value="1"/>
</dbReference>
<evidence type="ECO:0000256" key="7">
    <source>
        <dbReference type="RuleBase" id="RU003654"/>
    </source>
</evidence>
<dbReference type="InterPro" id="IPR016090">
    <property type="entry name" value="PLA2-like_dom"/>
</dbReference>
<dbReference type="Gene3D" id="1.20.90.10">
    <property type="entry name" value="Phospholipase A2 domain"/>
    <property type="match status" value="1"/>
</dbReference>
<comment type="cofactor">
    <cofactor evidence="5">
        <name>Ca(2+)</name>
        <dbReference type="ChEBI" id="CHEBI:29108"/>
    </cofactor>
    <text evidence="5">Binds 1 Ca(2+) ion per subunit.</text>
</comment>
<evidence type="ECO:0000256" key="1">
    <source>
        <dbReference type="ARBA" id="ARBA00004613"/>
    </source>
</evidence>
<dbReference type="STRING" id="1147741.A0A0R3RQT3"/>
<evidence type="ECO:0000256" key="5">
    <source>
        <dbReference type="PIRSR" id="PIRSR601211-2"/>
    </source>
</evidence>
<dbReference type="GO" id="GO:0016042">
    <property type="term" value="P:lipid catabolic process"/>
    <property type="evidence" value="ECO:0007669"/>
    <property type="project" value="InterPro"/>
</dbReference>
<evidence type="ECO:0000256" key="4">
    <source>
        <dbReference type="PIRSR" id="PIRSR601211-1"/>
    </source>
</evidence>
<evidence type="ECO:0000256" key="3">
    <source>
        <dbReference type="ARBA" id="ARBA00023157"/>
    </source>
</evidence>
<feature type="signal peptide" evidence="8">
    <location>
        <begin position="1"/>
        <end position="17"/>
    </location>
</feature>
<accession>A0A0R3RQT3</accession>
<feature type="disulfide bond" evidence="6">
    <location>
        <begin position="99"/>
        <end position="116"/>
    </location>
</feature>
<sequence length="154" mass="17199">MFFRTLILGCLIASTYSALWNVFSMKKCIGGKSLYYYNGYGCNCGLGRDYKLPVDDVDICCVRHKGCYSAAVESGDCKYWFLPYFTNYKWKCTSGNPVCSEEEPTNLKSACAAAICNCDSEFVSCLKENDFSDVKPRCLSTSNSNESKQLSEAK</sequence>
<evidence type="ECO:0000256" key="2">
    <source>
        <dbReference type="ARBA" id="ARBA00022525"/>
    </source>
</evidence>
<dbReference type="PROSITE" id="PS00118">
    <property type="entry name" value="PA2_HIS"/>
    <property type="match status" value="1"/>
</dbReference>
<dbReference type="PANTHER" id="PTHR11716:SF107">
    <property type="entry name" value="PHOSPHOLIPASE A2"/>
    <property type="match status" value="1"/>
</dbReference>
<dbReference type="InterPro" id="IPR001211">
    <property type="entry name" value="PLA2"/>
</dbReference>
<evidence type="ECO:0000313" key="11">
    <source>
        <dbReference type="WBParaSite" id="EEL_0000405701-mRNA-1"/>
    </source>
</evidence>
<feature type="disulfide bond" evidence="6">
    <location>
        <begin position="77"/>
        <end position="111"/>
    </location>
</feature>
<dbReference type="GO" id="GO:0005576">
    <property type="term" value="C:extracellular region"/>
    <property type="evidence" value="ECO:0007669"/>
    <property type="project" value="UniProtKB-SubCell"/>
</dbReference>
<dbReference type="GO" id="GO:0050482">
    <property type="term" value="P:arachidonate secretion"/>
    <property type="evidence" value="ECO:0007669"/>
    <property type="project" value="InterPro"/>
</dbReference>
<dbReference type="WBParaSite" id="EEL_0000405701-mRNA-1">
    <property type="protein sequence ID" value="EEL_0000405701-mRNA-1"/>
    <property type="gene ID" value="EEL_0000405701"/>
</dbReference>
<evidence type="ECO:0000259" key="9">
    <source>
        <dbReference type="SMART" id="SM00085"/>
    </source>
</evidence>
<reference evidence="11" key="1">
    <citation type="submission" date="2017-02" db="UniProtKB">
        <authorList>
            <consortium name="WormBaseParasite"/>
        </authorList>
    </citation>
    <scope>IDENTIFICATION</scope>
</reference>
<evidence type="ECO:0000313" key="10">
    <source>
        <dbReference type="Proteomes" id="UP000050640"/>
    </source>
</evidence>
<dbReference type="AlphaFoldDB" id="A0A0R3RQT3"/>
<dbReference type="GO" id="GO:0006644">
    <property type="term" value="P:phospholipid metabolic process"/>
    <property type="evidence" value="ECO:0007669"/>
    <property type="project" value="InterPro"/>
</dbReference>
<dbReference type="InterPro" id="IPR033113">
    <property type="entry name" value="PLA2_histidine"/>
</dbReference>
<feature type="active site" evidence="4">
    <location>
        <position position="64"/>
    </location>
</feature>
<dbReference type="Proteomes" id="UP000050640">
    <property type="component" value="Unplaced"/>
</dbReference>
<feature type="disulfide bond" evidence="6">
    <location>
        <begin position="60"/>
        <end position="125"/>
    </location>
</feature>
<feature type="chain" id="PRO_5006447724" evidence="8">
    <location>
        <begin position="18"/>
        <end position="154"/>
    </location>
</feature>
<dbReference type="PANTHER" id="PTHR11716">
    <property type="entry name" value="PHOSPHOLIPASE A2 FAMILY MEMBER"/>
    <property type="match status" value="1"/>
</dbReference>
<dbReference type="GO" id="GO:0005509">
    <property type="term" value="F:calcium ion binding"/>
    <property type="evidence" value="ECO:0007669"/>
    <property type="project" value="InterPro"/>
</dbReference>
<dbReference type="GO" id="GO:0004623">
    <property type="term" value="F:phospholipase A2 activity"/>
    <property type="evidence" value="ECO:0007669"/>
    <property type="project" value="InterPro"/>
</dbReference>
<comment type="similarity">
    <text evidence="7">Belongs to the phospholipase A2 family.</text>
</comment>
<feature type="active site" evidence="4">
    <location>
        <position position="119"/>
    </location>
</feature>
<protein>
    <submittedName>
        <fullName evidence="11">PA2c domain-containing protein</fullName>
    </submittedName>
</protein>
<feature type="binding site" evidence="5">
    <location>
        <position position="45"/>
    </location>
    <ligand>
        <name>Ca(2+)</name>
        <dbReference type="ChEBI" id="CHEBI:29108"/>
    </ligand>
</feature>
<dbReference type="InterPro" id="IPR036444">
    <property type="entry name" value="PLipase_A2_dom_sf"/>
</dbReference>
<proteinExistence type="inferred from homology"/>
<name>A0A0R3RQT3_9BILA</name>
<evidence type="ECO:0000256" key="6">
    <source>
        <dbReference type="PIRSR" id="PIRSR601211-3"/>
    </source>
</evidence>
<keyword evidence="3 6" id="KW-1015">Disulfide bond</keyword>
<keyword evidence="2" id="KW-0964">Secreted</keyword>
<organism evidence="10 11">
    <name type="scientific">Elaeophora elaphi</name>
    <dbReference type="NCBI Taxonomy" id="1147741"/>
    <lineage>
        <taxon>Eukaryota</taxon>
        <taxon>Metazoa</taxon>
        <taxon>Ecdysozoa</taxon>
        <taxon>Nematoda</taxon>
        <taxon>Chromadorea</taxon>
        <taxon>Rhabditida</taxon>
        <taxon>Spirurina</taxon>
        <taxon>Spiruromorpha</taxon>
        <taxon>Filarioidea</taxon>
        <taxon>Onchocercidae</taxon>
        <taxon>Elaeophora</taxon>
    </lineage>
</organism>
<dbReference type="SMART" id="SM00085">
    <property type="entry name" value="PA2c"/>
    <property type="match status" value="1"/>
</dbReference>
<feature type="disulfide bond" evidence="6">
    <location>
        <begin position="67"/>
        <end position="118"/>
    </location>
</feature>
<dbReference type="SUPFAM" id="SSF48619">
    <property type="entry name" value="Phospholipase A2, PLA2"/>
    <property type="match status" value="1"/>
</dbReference>
<feature type="disulfide bond" evidence="6">
    <location>
        <begin position="44"/>
        <end position="61"/>
    </location>
</feature>
<keyword evidence="5" id="KW-0106">Calcium</keyword>
<feature type="binding site" evidence="5">
    <location>
        <position position="47"/>
    </location>
    <ligand>
        <name>Ca(2+)</name>
        <dbReference type="ChEBI" id="CHEBI:29108"/>
    </ligand>
</feature>
<evidence type="ECO:0000256" key="8">
    <source>
        <dbReference type="SAM" id="SignalP"/>
    </source>
</evidence>
<feature type="domain" description="Phospholipase A2-like central" evidence="9">
    <location>
        <begin position="18"/>
        <end position="139"/>
    </location>
</feature>